<dbReference type="VEuPathDB" id="TrichDB:TRFO_21193"/>
<reference evidence="6" key="2">
    <citation type="submission" date="2016-10" db="EMBL/GenBank/DDBJ databases">
        <authorList>
            <person name="Benchimol M."/>
            <person name="Almeida L.G."/>
            <person name="Vasconcelos A.T."/>
            <person name="Perreira-Neves A."/>
            <person name="Rosa I.A."/>
            <person name="Tasca T."/>
            <person name="Bogo M.R."/>
            <person name="de Souza W."/>
        </authorList>
    </citation>
    <scope>NUCLEOTIDE SEQUENCE [LARGE SCALE GENOMIC DNA]</scope>
    <source>
        <strain evidence="6">K</strain>
    </source>
</reference>
<evidence type="ECO:0000313" key="2">
    <source>
        <dbReference type="EMBL" id="OHS96906.1"/>
    </source>
</evidence>
<dbReference type="AlphaFoldDB" id="A0A1J4JCI0"/>
<sequence>MNGFYLQFTYSKNRFESLNFNNNETCFICYDKGGKTLNKDGNTSLNLEIVTHFLSNLGDNYIIKQSKSHVESKLKNWTIFFKESIKTFVIHPQQDDTFFITIYSINNSMNLFMDKKNGTISLWCVPLQIQYQMHENRLCSYKTWTNVSSTFLKYYLQYVNRDIRESPLFFGLYSEKVIKARLKRENPDNLIQFINSLEGYKLIITNSQHQTNGKSLHITPNTIKYMLWMDIAAGSIYKAFNYIEIDCSFRLFKDYVYCIFHAVLFNVSVPLGYIIGPSETEELYSLFFRKFKEIYNIEENKPFLGDQGSSIEAFVKNNSLEKYDCHRHIIEKVGANSILGCLVAKILRIPSELAYQTERNLLKEEIQRLVEDNPHITNLKGFEEILVMLDLYYMKDIRKIGDSPFPSDKKRWALWLRGPVATASNHSEGTHGLINRKFSRPLKFLNSLKILHETIKSRKCNYERNRIANIKANIERLNKKRKKLKLESLSKCSCAYGDIISHRLGTQHICVNVVNDSFTPQLSKVSNQWMKANDVPNQELKIEHDETVSKTSKITRNEYLPEVNLDLEGNMIFIEKDLEITLSTTTVPPKFFKRKNNFFLPQNQLDALNYFNTHKNAVLQRAFLRIQSDLNFFHINSLSSAFITARVFAALDIYHNEINDHILSQCWMLSMKLSKIQPENYEEVIHDFLNKYQNKDLKQ</sequence>
<dbReference type="RefSeq" id="XP_068350043.1">
    <property type="nucleotide sequence ID" value="XM_068490442.1"/>
</dbReference>
<comment type="caution">
    <text evidence="2">The sequence shown here is derived from an EMBL/GenBank/DDBJ whole genome shotgun (WGS) entry which is preliminary data.</text>
</comment>
<keyword evidence="6" id="KW-1185">Reference proteome</keyword>
<gene>
    <name evidence="2" type="ORF">TRFO_02011</name>
    <name evidence="5" type="ORF">TRFO_03081</name>
    <name evidence="4" type="ORF">TRFO_21193</name>
    <name evidence="3" type="ORF">TRFO_26484</name>
</gene>
<dbReference type="Proteomes" id="UP000179807">
    <property type="component" value="Unassembled WGS sequence"/>
</dbReference>
<name>A0A1J4JCI0_9EUKA</name>
<organism evidence="2 6">
    <name type="scientific">Tritrichomonas foetus</name>
    <dbReference type="NCBI Taxonomy" id="1144522"/>
    <lineage>
        <taxon>Eukaryota</taxon>
        <taxon>Metamonada</taxon>
        <taxon>Parabasalia</taxon>
        <taxon>Tritrichomonadida</taxon>
        <taxon>Tritrichomonadidae</taxon>
        <taxon>Tritrichomonas</taxon>
    </lineage>
</organism>
<reference evidence="2" key="1">
    <citation type="submission" date="2016-10" db="EMBL/GenBank/DDBJ databases">
        <authorList>
            <person name="de Groot N.N."/>
        </authorList>
    </citation>
    <scope>NUCLEOTIDE SEQUENCE [LARGE SCALE GENOMIC DNA]</scope>
    <source>
        <strain evidence="2">K</strain>
    </source>
</reference>
<accession>A0A1J4JCI0</accession>
<proteinExistence type="predicted"/>
<dbReference type="EMBL" id="MLAK01001148">
    <property type="protein sequence ID" value="OHS96906.1"/>
    <property type="molecule type" value="Genomic_DNA"/>
</dbReference>
<evidence type="ECO:0008006" key="7">
    <source>
        <dbReference type="Google" id="ProtNLM"/>
    </source>
</evidence>
<dbReference type="EMBL" id="MLAK01000748">
    <property type="protein sequence ID" value="OHT05739.1"/>
    <property type="molecule type" value="Genomic_DNA"/>
</dbReference>
<evidence type="ECO:0000313" key="6">
    <source>
        <dbReference type="Proteomes" id="UP000179807"/>
    </source>
</evidence>
<protein>
    <recommendedName>
        <fullName evidence="7">MULE transposase domain-containing protein</fullName>
    </recommendedName>
</protein>
<evidence type="ECO:0000256" key="1">
    <source>
        <dbReference type="SAM" id="Coils"/>
    </source>
</evidence>
<keyword evidence="1" id="KW-0175">Coiled coil</keyword>
<dbReference type="GeneID" id="94825146"/>
<dbReference type="EMBL" id="MLAK01000630">
    <property type="protein sequence ID" value="OHT09769.1"/>
    <property type="molecule type" value="Genomic_DNA"/>
</dbReference>
<dbReference type="EMBL" id="MLAK01000325">
    <property type="protein sequence ID" value="OHT14786.1"/>
    <property type="molecule type" value="Genomic_DNA"/>
</dbReference>
<evidence type="ECO:0000313" key="3">
    <source>
        <dbReference type="EMBL" id="OHT05739.1"/>
    </source>
</evidence>
<evidence type="ECO:0000313" key="5">
    <source>
        <dbReference type="EMBL" id="OHT14786.1"/>
    </source>
</evidence>
<evidence type="ECO:0000313" key="4">
    <source>
        <dbReference type="EMBL" id="OHT09769.1"/>
    </source>
</evidence>
<feature type="coiled-coil region" evidence="1">
    <location>
        <begin position="460"/>
        <end position="487"/>
    </location>
</feature>